<dbReference type="EMBL" id="VSWC01000105">
    <property type="protein sequence ID" value="KAA1087675.1"/>
    <property type="molecule type" value="Genomic_DNA"/>
</dbReference>
<evidence type="ECO:0000256" key="1">
    <source>
        <dbReference type="SAM" id="MobiDB-lite"/>
    </source>
</evidence>
<feature type="compositionally biased region" description="Polar residues" evidence="1">
    <location>
        <begin position="1"/>
        <end position="18"/>
    </location>
</feature>
<evidence type="ECO:0000313" key="5">
    <source>
        <dbReference type="EMBL" id="KAA1138244.1"/>
    </source>
</evidence>
<feature type="region of interest" description="Disordered" evidence="1">
    <location>
        <begin position="100"/>
        <end position="132"/>
    </location>
</feature>
<dbReference type="Proteomes" id="UP000325313">
    <property type="component" value="Unassembled WGS sequence"/>
</dbReference>
<evidence type="ECO:0000313" key="7">
    <source>
        <dbReference type="Proteomes" id="UP000325313"/>
    </source>
</evidence>
<protein>
    <submittedName>
        <fullName evidence="2">Uncharacterized protein</fullName>
    </submittedName>
</protein>
<feature type="compositionally biased region" description="Polar residues" evidence="1">
    <location>
        <begin position="431"/>
        <end position="441"/>
    </location>
</feature>
<dbReference type="InterPro" id="IPR019152">
    <property type="entry name" value="DUF2046"/>
</dbReference>
<feature type="compositionally biased region" description="Polar residues" evidence="1">
    <location>
        <begin position="383"/>
        <end position="392"/>
    </location>
</feature>
<organism evidence="2 6">
    <name type="scientific">Puccinia graminis f. sp. tritici</name>
    <dbReference type="NCBI Taxonomy" id="56615"/>
    <lineage>
        <taxon>Eukaryota</taxon>
        <taxon>Fungi</taxon>
        <taxon>Dikarya</taxon>
        <taxon>Basidiomycota</taxon>
        <taxon>Pucciniomycotina</taxon>
        <taxon>Pucciniomycetes</taxon>
        <taxon>Pucciniales</taxon>
        <taxon>Pucciniaceae</taxon>
        <taxon>Puccinia</taxon>
    </lineage>
</organism>
<feature type="compositionally biased region" description="Polar residues" evidence="1">
    <location>
        <begin position="408"/>
        <end position="417"/>
    </location>
</feature>
<dbReference type="Pfam" id="PF09755">
    <property type="entry name" value="DUF2046"/>
    <property type="match status" value="1"/>
</dbReference>
<evidence type="ECO:0000313" key="6">
    <source>
        <dbReference type="Proteomes" id="UP000324748"/>
    </source>
</evidence>
<accession>A0A5B0LRM2</accession>
<dbReference type="OMA" id="HNAMIAS"/>
<dbReference type="EMBL" id="VDEP01000003">
    <property type="protein sequence ID" value="KAA1138244.1"/>
    <property type="molecule type" value="Genomic_DNA"/>
</dbReference>
<evidence type="ECO:0000313" key="2">
    <source>
        <dbReference type="EMBL" id="KAA1066513.1"/>
    </source>
</evidence>
<dbReference type="Proteomes" id="UP000324748">
    <property type="component" value="Unassembled WGS sequence"/>
</dbReference>
<proteinExistence type="predicted"/>
<feature type="region of interest" description="Disordered" evidence="1">
    <location>
        <begin position="1"/>
        <end position="48"/>
    </location>
</feature>
<dbReference type="AlphaFoldDB" id="A0A5B0LRM2"/>
<dbReference type="PANTHER" id="PTHR15276">
    <property type="entry name" value="H4 D10S170 PROTEIN-RELATED"/>
    <property type="match status" value="1"/>
</dbReference>
<reference evidence="6 7" key="1">
    <citation type="submission" date="2019-05" db="EMBL/GenBank/DDBJ databases">
        <title>Emergence of the Ug99 lineage of the wheat stem rust pathogen through somatic hybridization.</title>
        <authorList>
            <person name="Li F."/>
            <person name="Upadhyaya N.M."/>
            <person name="Sperschneider J."/>
            <person name="Matny O."/>
            <person name="Nguyen-Phuc H."/>
            <person name="Mago R."/>
            <person name="Raley C."/>
            <person name="Miller M.E."/>
            <person name="Silverstein K.A.T."/>
            <person name="Henningsen E."/>
            <person name="Hirsch C.D."/>
            <person name="Visser B."/>
            <person name="Pretorius Z.A."/>
            <person name="Steffenson B.J."/>
            <person name="Schwessinger B."/>
            <person name="Dodds P.N."/>
            <person name="Figueroa M."/>
        </authorList>
    </citation>
    <scope>NUCLEOTIDE SEQUENCE [LARGE SCALE GENOMIC DNA]</scope>
    <source>
        <strain evidence="2">21-0</strain>
        <strain evidence="3 7">Ug99</strain>
    </source>
</reference>
<feature type="compositionally biased region" description="Low complexity" evidence="1">
    <location>
        <begin position="247"/>
        <end position="264"/>
    </location>
</feature>
<dbReference type="OrthoDB" id="78858at2759"/>
<dbReference type="PANTHER" id="PTHR15276:SF0">
    <property type="entry name" value="COILED-COIL DOMAIN-CONTAINING PROTEIN 6"/>
    <property type="match status" value="1"/>
</dbReference>
<feature type="region of interest" description="Disordered" evidence="1">
    <location>
        <begin position="287"/>
        <end position="441"/>
    </location>
</feature>
<comment type="caution">
    <text evidence="2">The sequence shown here is derived from an EMBL/GenBank/DDBJ whole genome shotgun (WGS) entry which is preliminary data.</text>
</comment>
<feature type="region of interest" description="Disordered" evidence="1">
    <location>
        <begin position="202"/>
        <end position="272"/>
    </location>
</feature>
<feature type="compositionally biased region" description="Low complexity" evidence="1">
    <location>
        <begin position="26"/>
        <end position="38"/>
    </location>
</feature>
<name>A0A5B0LRM2_PUCGR</name>
<sequence length="441" mass="46834">MALGSPEQQHPPSNSHPSTMRRADSTRSNASSRSVRAAGDSKQQEDLINALEAEEERLVNTLTRKLEKLRAEKAELENVLEAESESLVLRLQRQLSLLMQQQQQSSQPGSTSAATNSSTAPNSPSATIAPNLNALINNPHPLNPSPATLIEVLKTENSNLRNRLVDTEREFIKTSRQNEMYRSELIALRQRAGMSIDDLIGTAPAGEESYPSARAARRRSRGTSTSANGIPIPGLIGTDNPRRSHHAPSFSSSSAQLSFTSSTPMTPNSITGESANMISASLATSLTTPSTSYPGLPVPHSTPAASPANDRQTEPPASRSGSYNEPVTEPSIPAGSPSTHTSSSNIRSNSDSDVNKPQPINTRTSSSSSSSSSAQSVPEHCNGTPNHSSHPPQSARIAETGVLVRPGNRNTPPTSLSPLRASGGAPGGPENRQQFNLHHQT</sequence>
<gene>
    <name evidence="2" type="ORF">PGT21_031966</name>
    <name evidence="4" type="ORF">PGT21_035290</name>
    <name evidence="3" type="ORF">PGTUg99_026196</name>
    <name evidence="5" type="ORF">PGTUg99_026374</name>
</gene>
<evidence type="ECO:0000313" key="4">
    <source>
        <dbReference type="EMBL" id="KAA1087675.1"/>
    </source>
</evidence>
<feature type="compositionally biased region" description="Low complexity" evidence="1">
    <location>
        <begin position="100"/>
        <end position="131"/>
    </location>
</feature>
<feature type="compositionally biased region" description="Low complexity" evidence="1">
    <location>
        <begin position="336"/>
        <end position="352"/>
    </location>
</feature>
<dbReference type="EMBL" id="VSWC01000196">
    <property type="protein sequence ID" value="KAA1066513.1"/>
    <property type="molecule type" value="Genomic_DNA"/>
</dbReference>
<dbReference type="EMBL" id="VDEP01000440">
    <property type="protein sequence ID" value="KAA1081880.1"/>
    <property type="molecule type" value="Genomic_DNA"/>
</dbReference>
<evidence type="ECO:0000313" key="3">
    <source>
        <dbReference type="EMBL" id="KAA1081880.1"/>
    </source>
</evidence>
<keyword evidence="6" id="KW-1185">Reference proteome</keyword>